<keyword evidence="3" id="KW-0472">Membrane</keyword>
<feature type="domain" description="4'-phosphopantetheinyl transferase" evidence="4">
    <location>
        <begin position="111"/>
        <end position="175"/>
    </location>
</feature>
<accession>A0A448TSJ6</accession>
<gene>
    <name evidence="5" type="primary">psf-1</name>
    <name evidence="5" type="ORF">NCTC12871_00293</name>
</gene>
<evidence type="ECO:0000313" key="5">
    <source>
        <dbReference type="EMBL" id="VEJ08875.1"/>
    </source>
</evidence>
<dbReference type="GO" id="GO:0000287">
    <property type="term" value="F:magnesium ion binding"/>
    <property type="evidence" value="ECO:0007669"/>
    <property type="project" value="InterPro"/>
</dbReference>
<comment type="similarity">
    <text evidence="1">Belongs to the P-Pant transferase superfamily. Gsp/Sfp/HetI/AcpT family.</text>
</comment>
<dbReference type="GO" id="GO:0008897">
    <property type="term" value="F:holo-[acyl-carrier-protein] synthase activity"/>
    <property type="evidence" value="ECO:0007669"/>
    <property type="project" value="InterPro"/>
</dbReference>
<dbReference type="EMBL" id="LR134510">
    <property type="protein sequence ID" value="VEJ08875.1"/>
    <property type="molecule type" value="Genomic_DNA"/>
</dbReference>
<dbReference type="AlphaFoldDB" id="A0A448TSJ6"/>
<organism evidence="5 6">
    <name type="scientific">Actinobacillus delphinicola</name>
    <dbReference type="NCBI Taxonomy" id="51161"/>
    <lineage>
        <taxon>Bacteria</taxon>
        <taxon>Pseudomonadati</taxon>
        <taxon>Pseudomonadota</taxon>
        <taxon>Gammaproteobacteria</taxon>
        <taxon>Pasteurellales</taxon>
        <taxon>Pasteurellaceae</taxon>
        <taxon>Actinobacillus</taxon>
    </lineage>
</organism>
<reference evidence="5 6" key="1">
    <citation type="submission" date="2018-12" db="EMBL/GenBank/DDBJ databases">
        <authorList>
            <consortium name="Pathogen Informatics"/>
        </authorList>
    </citation>
    <scope>NUCLEOTIDE SEQUENCE [LARGE SCALE GENOMIC DNA]</scope>
    <source>
        <strain evidence="5 6">NCTC12871</strain>
    </source>
</reference>
<evidence type="ECO:0000259" key="4">
    <source>
        <dbReference type="Pfam" id="PF01648"/>
    </source>
</evidence>
<dbReference type="Proteomes" id="UP000279799">
    <property type="component" value="Chromosome"/>
</dbReference>
<dbReference type="RefSeq" id="WP_126598322.1">
    <property type="nucleotide sequence ID" value="NZ_LR134510.1"/>
</dbReference>
<dbReference type="EC" id="2.7.8.-" evidence="5"/>
<dbReference type="GO" id="GO:0005829">
    <property type="term" value="C:cytosol"/>
    <property type="evidence" value="ECO:0007669"/>
    <property type="project" value="TreeGrafter"/>
</dbReference>
<feature type="transmembrane region" description="Helical" evidence="3">
    <location>
        <begin position="199"/>
        <end position="222"/>
    </location>
</feature>
<dbReference type="InterPro" id="IPR008278">
    <property type="entry name" value="4-PPantetheinyl_Trfase_dom"/>
</dbReference>
<dbReference type="PANTHER" id="PTHR12215:SF10">
    <property type="entry name" value="L-AMINOADIPATE-SEMIALDEHYDE DEHYDROGENASE-PHOSPHOPANTETHEINYL TRANSFERASE"/>
    <property type="match status" value="1"/>
</dbReference>
<keyword evidence="3" id="KW-0812">Transmembrane</keyword>
<evidence type="ECO:0000256" key="2">
    <source>
        <dbReference type="ARBA" id="ARBA00022679"/>
    </source>
</evidence>
<dbReference type="OrthoDB" id="9808281at2"/>
<dbReference type="Gene3D" id="3.90.470.20">
    <property type="entry name" value="4'-phosphopantetheinyl transferase domain"/>
    <property type="match status" value="1"/>
</dbReference>
<dbReference type="GO" id="GO:0019878">
    <property type="term" value="P:lysine biosynthetic process via aminoadipic acid"/>
    <property type="evidence" value="ECO:0007669"/>
    <property type="project" value="TreeGrafter"/>
</dbReference>
<protein>
    <submittedName>
        <fullName evidence="5">4'-phosphopantetheinyl transferase</fullName>
        <ecNumber evidence="5">2.7.8.-</ecNumber>
    </submittedName>
</protein>
<name>A0A448TSJ6_9PAST</name>
<sequence length="241" mass="27997">MTKYSIAYANLNDPQNWQDFPEHALPSYVHLPENPNPAQQKSYQRRRLAYFLLWQLGKTYPDFANLMAKIEKDELGRPQIRSNFFDFNISHSGEWVIVILAKSPIGMKPLVAIDMESVTHKRNYIALLKHFANPMELAWFQQQKHQETAFYELWCIREAVLKATGIGLRKLSDIQYSPQNQCLTTDYCPVGKLVFCSELPFYLAVFIGMVSATEVNLLCYHLTTSQKTFQRLNRTKLILVN</sequence>
<dbReference type="KEGG" id="adp:NCTC12871_00293"/>
<proteinExistence type="inferred from homology"/>
<dbReference type="InterPro" id="IPR050559">
    <property type="entry name" value="P-Pant_transferase_sf"/>
</dbReference>
<evidence type="ECO:0000256" key="3">
    <source>
        <dbReference type="SAM" id="Phobius"/>
    </source>
</evidence>
<dbReference type="InterPro" id="IPR037143">
    <property type="entry name" value="4-PPantetheinyl_Trfase_dom_sf"/>
</dbReference>
<keyword evidence="2 5" id="KW-0808">Transferase</keyword>
<dbReference type="PANTHER" id="PTHR12215">
    <property type="entry name" value="PHOSPHOPANTETHEINE TRANSFERASE"/>
    <property type="match status" value="1"/>
</dbReference>
<keyword evidence="6" id="KW-1185">Reference proteome</keyword>
<dbReference type="SUPFAM" id="SSF56214">
    <property type="entry name" value="4'-phosphopantetheinyl transferase"/>
    <property type="match status" value="2"/>
</dbReference>
<dbReference type="Pfam" id="PF01648">
    <property type="entry name" value="ACPS"/>
    <property type="match status" value="1"/>
</dbReference>
<evidence type="ECO:0000256" key="1">
    <source>
        <dbReference type="ARBA" id="ARBA00010990"/>
    </source>
</evidence>
<evidence type="ECO:0000313" key="6">
    <source>
        <dbReference type="Proteomes" id="UP000279799"/>
    </source>
</evidence>
<keyword evidence="3" id="KW-1133">Transmembrane helix</keyword>